<protein>
    <submittedName>
        <fullName evidence="2">Chemotaxis protein methyltransferase</fullName>
        <ecNumber evidence="2">2.1.1.80</ecNumber>
    </submittedName>
</protein>
<dbReference type="SUPFAM" id="SSF47757">
    <property type="entry name" value="Chemotaxis receptor methyltransferase CheR, N-terminal domain"/>
    <property type="match status" value="1"/>
</dbReference>
<dbReference type="PANTHER" id="PTHR24422:SF8">
    <property type="entry name" value="CHEMOTAXIS PROTEIN"/>
    <property type="match status" value="1"/>
</dbReference>
<dbReference type="InterPro" id="IPR022642">
    <property type="entry name" value="CheR_C"/>
</dbReference>
<dbReference type="EC" id="2.1.1.80" evidence="2"/>
<dbReference type="Pfam" id="PF03705">
    <property type="entry name" value="CheR_N"/>
    <property type="match status" value="1"/>
</dbReference>
<dbReference type="InterPro" id="IPR022641">
    <property type="entry name" value="CheR_N"/>
</dbReference>
<dbReference type="InterPro" id="IPR050903">
    <property type="entry name" value="Bact_Chemotaxis_MeTrfase"/>
</dbReference>
<dbReference type="Pfam" id="PF01739">
    <property type="entry name" value="CheR"/>
    <property type="match status" value="1"/>
</dbReference>
<dbReference type="GO" id="GO:0008983">
    <property type="term" value="F:protein-glutamate O-methyltransferase activity"/>
    <property type="evidence" value="ECO:0007669"/>
    <property type="project" value="UniProtKB-EC"/>
</dbReference>
<dbReference type="PRINTS" id="PR00996">
    <property type="entry name" value="CHERMTFRASE"/>
</dbReference>
<dbReference type="InterPro" id="IPR029063">
    <property type="entry name" value="SAM-dependent_MTases_sf"/>
</dbReference>
<dbReference type="InterPro" id="IPR000780">
    <property type="entry name" value="CheR_MeTrfase"/>
</dbReference>
<name>A0A2H9TB48_9ZZZZ</name>
<dbReference type="GO" id="GO:0032259">
    <property type="term" value="P:methylation"/>
    <property type="evidence" value="ECO:0007669"/>
    <property type="project" value="UniProtKB-KW"/>
</dbReference>
<accession>A0A2H9TB48</accession>
<reference evidence="2" key="1">
    <citation type="journal article" date="2017" name="Appl. Environ. Microbiol.">
        <title>Molecular characterization of an Endozoicomonas-like organism causing infection in king scallop Pecten maximus L.</title>
        <authorList>
            <person name="Cano I."/>
            <person name="van Aerle R."/>
            <person name="Ross S."/>
            <person name="Verner-Jeffreys D.W."/>
            <person name="Paley R.K."/>
            <person name="Rimmer G."/>
            <person name="Ryder D."/>
            <person name="Hooper P."/>
            <person name="Stone D."/>
            <person name="Feist S.W."/>
        </authorList>
    </citation>
    <scope>NUCLEOTIDE SEQUENCE</scope>
</reference>
<dbReference type="SMART" id="SM00138">
    <property type="entry name" value="MeTrc"/>
    <property type="match status" value="1"/>
</dbReference>
<dbReference type="AlphaFoldDB" id="A0A2H9TB48"/>
<evidence type="ECO:0000313" key="2">
    <source>
        <dbReference type="EMBL" id="PJE80470.1"/>
    </source>
</evidence>
<dbReference type="SUPFAM" id="SSF53335">
    <property type="entry name" value="S-adenosyl-L-methionine-dependent methyltransferases"/>
    <property type="match status" value="1"/>
</dbReference>
<comment type="caution">
    <text evidence="2">The sequence shown here is derived from an EMBL/GenBank/DDBJ whole genome shotgun (WGS) entry which is preliminary data.</text>
</comment>
<dbReference type="Gene3D" id="3.40.50.150">
    <property type="entry name" value="Vaccinia Virus protein VP39"/>
    <property type="match status" value="1"/>
</dbReference>
<sequence length="275" mass="31711">MNKQQPLQDLELALLLEGIQQYYGYDFRRYASASVKRRIDRFMEKEGRWQHISELIPAILYDRSLFVRFLEALSVVVTEMFRDPDFFLLLREKVIPVLKTYPFIKIWHAGCASGQEVYSMAILLEEEGLLDRCCIYATDINDAALTTAVAGKYPTCDMPLYEKNYRAAGGKKSLQDYMPKRGSYRVMADFLSDKIVFSDHNLATDSSFGSMNLVMCRNVLIYFDEQLQAQVVRLLVDSLDPLGVLCIGKQETVHICESFSRLAVMDVEQRLYQKK</sequence>
<dbReference type="EMBL" id="NSIT01000016">
    <property type="protein sequence ID" value="PJE80470.1"/>
    <property type="molecule type" value="Genomic_DNA"/>
</dbReference>
<dbReference type="PANTHER" id="PTHR24422">
    <property type="entry name" value="CHEMOTAXIS PROTEIN METHYLTRANSFERASE"/>
    <property type="match status" value="1"/>
</dbReference>
<proteinExistence type="predicted"/>
<feature type="domain" description="CheR-type methyltransferase" evidence="1">
    <location>
        <begin position="1"/>
        <end position="253"/>
    </location>
</feature>
<organism evidence="2">
    <name type="scientific">invertebrate metagenome</name>
    <dbReference type="NCBI Taxonomy" id="1711999"/>
    <lineage>
        <taxon>unclassified sequences</taxon>
        <taxon>metagenomes</taxon>
        <taxon>organismal metagenomes</taxon>
    </lineage>
</organism>
<evidence type="ECO:0000259" key="1">
    <source>
        <dbReference type="PROSITE" id="PS50123"/>
    </source>
</evidence>
<gene>
    <name evidence="2" type="primary">cheR</name>
    <name evidence="2" type="ORF">CI610_00553</name>
</gene>
<dbReference type="PROSITE" id="PS50123">
    <property type="entry name" value="CHER"/>
    <property type="match status" value="1"/>
</dbReference>
<keyword evidence="2" id="KW-0808">Transferase</keyword>
<keyword evidence="2" id="KW-0489">Methyltransferase</keyword>